<name>A0A9N9AH34_9GLOM</name>
<dbReference type="Proteomes" id="UP000789739">
    <property type="component" value="Unassembled WGS sequence"/>
</dbReference>
<evidence type="ECO:0000313" key="1">
    <source>
        <dbReference type="EMBL" id="CAG8532809.1"/>
    </source>
</evidence>
<evidence type="ECO:0000313" key="2">
    <source>
        <dbReference type="Proteomes" id="UP000789739"/>
    </source>
</evidence>
<keyword evidence="2" id="KW-1185">Reference proteome</keyword>
<reference evidence="1" key="1">
    <citation type="submission" date="2021-06" db="EMBL/GenBank/DDBJ databases">
        <authorList>
            <person name="Kallberg Y."/>
            <person name="Tangrot J."/>
            <person name="Rosling A."/>
        </authorList>
    </citation>
    <scope>NUCLEOTIDE SEQUENCE</scope>
    <source>
        <strain evidence="1">BR232B</strain>
    </source>
</reference>
<proteinExistence type="predicted"/>
<dbReference type="AlphaFoldDB" id="A0A9N9AH34"/>
<dbReference type="OrthoDB" id="5380555at2759"/>
<sequence length="145" mass="16425">MSMRDVSDCENHRDSFCCAFLRNPLLYVTPEFEVTRSSKLPGRIDLVIDTTTKGLVCISEWKFVRINFLDIEPAPLLTGLPHRSIDRRKADALNVATYDRFGRAGLTINKWVFATKGPAEQVMGYWGSSEVDQIRKTCELVGILL</sequence>
<gene>
    <name evidence="1" type="ORF">PBRASI_LOCUS4195</name>
</gene>
<dbReference type="EMBL" id="CAJVPI010000420">
    <property type="protein sequence ID" value="CAG8532809.1"/>
    <property type="molecule type" value="Genomic_DNA"/>
</dbReference>
<organism evidence="1 2">
    <name type="scientific">Paraglomus brasilianum</name>
    <dbReference type="NCBI Taxonomy" id="144538"/>
    <lineage>
        <taxon>Eukaryota</taxon>
        <taxon>Fungi</taxon>
        <taxon>Fungi incertae sedis</taxon>
        <taxon>Mucoromycota</taxon>
        <taxon>Glomeromycotina</taxon>
        <taxon>Glomeromycetes</taxon>
        <taxon>Paraglomerales</taxon>
        <taxon>Paraglomeraceae</taxon>
        <taxon>Paraglomus</taxon>
    </lineage>
</organism>
<accession>A0A9N9AH34</accession>
<comment type="caution">
    <text evidence="1">The sequence shown here is derived from an EMBL/GenBank/DDBJ whole genome shotgun (WGS) entry which is preliminary data.</text>
</comment>
<protein>
    <submittedName>
        <fullName evidence="1">331_t:CDS:1</fullName>
    </submittedName>
</protein>